<protein>
    <recommendedName>
        <fullName evidence="1">CAT RNA-binding domain-containing protein</fullName>
    </recommendedName>
</protein>
<organism evidence="2 3">
    <name type="scientific">Enterococcus saccharolyticus subsp. saccharolyticus ATCC 43076</name>
    <dbReference type="NCBI Taxonomy" id="1139996"/>
    <lineage>
        <taxon>Bacteria</taxon>
        <taxon>Bacillati</taxon>
        <taxon>Bacillota</taxon>
        <taxon>Bacilli</taxon>
        <taxon>Lactobacillales</taxon>
        <taxon>Enterococcaceae</taxon>
        <taxon>Enterococcus</taxon>
    </lineage>
</organism>
<dbReference type="HOGENOM" id="CLU_2154474_0_0_9"/>
<accession>S0JNM0</accession>
<dbReference type="EMBL" id="AHYT01000002">
    <property type="protein sequence ID" value="EOT30135.1"/>
    <property type="molecule type" value="Genomic_DNA"/>
</dbReference>
<dbReference type="SMART" id="SM01061">
    <property type="entry name" value="CAT_RBD"/>
    <property type="match status" value="1"/>
</dbReference>
<dbReference type="Pfam" id="PF03123">
    <property type="entry name" value="CAT_RBD"/>
    <property type="match status" value="1"/>
</dbReference>
<sequence>MYIDKILNNNVVVTNDKSNELIAMGKGIAFNKKIGDALDETKIDKIYRLASGEVSQKFQELLEDVPMEYLTISKGLSKIDCLTGSQVITNSESKNNPMLRKPMLFVKRWLE</sequence>
<dbReference type="GO" id="GO:0003723">
    <property type="term" value="F:RNA binding"/>
    <property type="evidence" value="ECO:0007669"/>
    <property type="project" value="InterPro"/>
</dbReference>
<evidence type="ECO:0000313" key="2">
    <source>
        <dbReference type="EMBL" id="EOT30135.1"/>
    </source>
</evidence>
<dbReference type="SUPFAM" id="SSF50151">
    <property type="entry name" value="SacY-like RNA-binding domain"/>
    <property type="match status" value="1"/>
</dbReference>
<dbReference type="OrthoDB" id="9813552at2"/>
<dbReference type="Proteomes" id="UP000014136">
    <property type="component" value="Unassembled WGS sequence"/>
</dbReference>
<reference evidence="2 3" key="1">
    <citation type="submission" date="2013-03" db="EMBL/GenBank/DDBJ databases">
        <title>The Genome Sequence of Enterococcus saccharolyticus ATCC_43076 (Illumina only assembly).</title>
        <authorList>
            <consortium name="The Broad Institute Genomics Platform"/>
            <consortium name="The Broad Institute Genome Sequencing Center for Infectious Disease"/>
            <person name="Earl A."/>
            <person name="Russ C."/>
            <person name="Gilmore M."/>
            <person name="Surin D."/>
            <person name="Walker B."/>
            <person name="Young S."/>
            <person name="Zeng Q."/>
            <person name="Gargeya S."/>
            <person name="Fitzgerald M."/>
            <person name="Haas B."/>
            <person name="Abouelleil A."/>
            <person name="Allen A.W."/>
            <person name="Alvarado L."/>
            <person name="Arachchi H.M."/>
            <person name="Berlin A.M."/>
            <person name="Chapman S.B."/>
            <person name="Gainer-Dewar J."/>
            <person name="Goldberg J."/>
            <person name="Griggs A."/>
            <person name="Gujja S."/>
            <person name="Hansen M."/>
            <person name="Howarth C."/>
            <person name="Imamovic A."/>
            <person name="Ireland A."/>
            <person name="Larimer J."/>
            <person name="McCowan C."/>
            <person name="Murphy C."/>
            <person name="Pearson M."/>
            <person name="Poon T.W."/>
            <person name="Priest M."/>
            <person name="Roberts A."/>
            <person name="Saif S."/>
            <person name="Shea T."/>
            <person name="Sisk P."/>
            <person name="Sykes S."/>
            <person name="Wortman J."/>
            <person name="Nusbaum C."/>
            <person name="Birren B."/>
        </authorList>
    </citation>
    <scope>NUCLEOTIDE SEQUENCE [LARGE SCALE GENOMIC DNA]</scope>
    <source>
        <strain evidence="2 3">ATCC 43076</strain>
    </source>
</reference>
<feature type="domain" description="CAT RNA-binding" evidence="1">
    <location>
        <begin position="1"/>
        <end position="58"/>
    </location>
</feature>
<dbReference type="AlphaFoldDB" id="S0JNM0"/>
<name>S0JNM0_9ENTE</name>
<comment type="caution">
    <text evidence="2">The sequence shown here is derived from an EMBL/GenBank/DDBJ whole genome shotgun (WGS) entry which is preliminary data.</text>
</comment>
<dbReference type="InterPro" id="IPR004341">
    <property type="entry name" value="CAT_RNA-bd_dom"/>
</dbReference>
<dbReference type="eggNOG" id="COG3711">
    <property type="taxonomic scope" value="Bacteria"/>
</dbReference>
<keyword evidence="3" id="KW-1185">Reference proteome</keyword>
<gene>
    <name evidence="2" type="ORF">OMQ_00830</name>
</gene>
<dbReference type="Gene3D" id="2.30.24.10">
    <property type="entry name" value="CAT RNA-binding domain"/>
    <property type="match status" value="1"/>
</dbReference>
<evidence type="ECO:0000259" key="1">
    <source>
        <dbReference type="SMART" id="SM01061"/>
    </source>
</evidence>
<proteinExistence type="predicted"/>
<evidence type="ECO:0000313" key="3">
    <source>
        <dbReference type="Proteomes" id="UP000014136"/>
    </source>
</evidence>
<dbReference type="InterPro" id="IPR036650">
    <property type="entry name" value="CAT_RNA-bd_dom_sf"/>
</dbReference>